<evidence type="ECO:0000256" key="1">
    <source>
        <dbReference type="SAM" id="SignalP"/>
    </source>
</evidence>
<protein>
    <submittedName>
        <fullName evidence="2">Uncharacterized protein</fullName>
    </submittedName>
</protein>
<reference evidence="2" key="1">
    <citation type="submission" date="2014-05" db="EMBL/GenBank/DDBJ databases">
        <authorList>
            <person name="Chronopoulou M."/>
        </authorList>
    </citation>
    <scope>NUCLEOTIDE SEQUENCE</scope>
    <source>
        <tissue evidence="2">Whole organism</tissue>
    </source>
</reference>
<organism evidence="2">
    <name type="scientific">Lepeophtheirus salmonis</name>
    <name type="common">Salmon louse</name>
    <name type="synonym">Caligus salmonis</name>
    <dbReference type="NCBI Taxonomy" id="72036"/>
    <lineage>
        <taxon>Eukaryota</taxon>
        <taxon>Metazoa</taxon>
        <taxon>Ecdysozoa</taxon>
        <taxon>Arthropoda</taxon>
        <taxon>Crustacea</taxon>
        <taxon>Multicrustacea</taxon>
        <taxon>Hexanauplia</taxon>
        <taxon>Copepoda</taxon>
        <taxon>Siphonostomatoida</taxon>
        <taxon>Caligidae</taxon>
        <taxon>Lepeophtheirus</taxon>
    </lineage>
</organism>
<feature type="non-terminal residue" evidence="2">
    <location>
        <position position="67"/>
    </location>
</feature>
<feature type="chain" id="PRO_5005488172" evidence="1">
    <location>
        <begin position="21"/>
        <end position="67"/>
    </location>
</feature>
<accession>A0A0K2TX42</accession>
<dbReference type="AlphaFoldDB" id="A0A0K2TX42"/>
<sequence length="67" mass="7818">MIITLEFIWLFVLLLPGIKSYKIENIKTNASESINSCDRIERIVHHKESIVKTKDLNKYLLGKWVSS</sequence>
<proteinExistence type="predicted"/>
<keyword evidence="1" id="KW-0732">Signal</keyword>
<dbReference type="OrthoDB" id="5985602at2759"/>
<dbReference type="EMBL" id="HACA01012911">
    <property type="protein sequence ID" value="CDW30272.1"/>
    <property type="molecule type" value="Transcribed_RNA"/>
</dbReference>
<evidence type="ECO:0000313" key="2">
    <source>
        <dbReference type="EMBL" id="CDW30272.1"/>
    </source>
</evidence>
<name>A0A0K2TX42_LEPSM</name>
<feature type="signal peptide" evidence="1">
    <location>
        <begin position="1"/>
        <end position="20"/>
    </location>
</feature>